<dbReference type="RefSeq" id="WP_221860187.1">
    <property type="nucleotide sequence ID" value="NZ_BAAAYV010000001.1"/>
</dbReference>
<accession>A0ABP7B1I0</accession>
<evidence type="ECO:0000313" key="4">
    <source>
        <dbReference type="Proteomes" id="UP001410795"/>
    </source>
</evidence>
<proteinExistence type="predicted"/>
<dbReference type="PROSITE" id="PS51257">
    <property type="entry name" value="PROKAR_LIPOPROTEIN"/>
    <property type="match status" value="1"/>
</dbReference>
<feature type="signal peptide" evidence="2">
    <location>
        <begin position="1"/>
        <end position="31"/>
    </location>
</feature>
<dbReference type="EMBL" id="BAAAYV010000001">
    <property type="protein sequence ID" value="GAA3645046.1"/>
    <property type="molecule type" value="Genomic_DNA"/>
</dbReference>
<dbReference type="Proteomes" id="UP001410795">
    <property type="component" value="Unassembled WGS sequence"/>
</dbReference>
<feature type="region of interest" description="Disordered" evidence="1">
    <location>
        <begin position="143"/>
        <end position="162"/>
    </location>
</feature>
<evidence type="ECO:0000256" key="1">
    <source>
        <dbReference type="SAM" id="MobiDB-lite"/>
    </source>
</evidence>
<sequence>MPGNRNRFTGSGAAAASALLTAALLAGCAPSAEPVETSSAPAQDAPTPTETTPAPTGTSAPPVQEDVADPSTWQIEDGEIGPLEIGEDFDETLAELSAGDWTNDEACGWTAYWNAPDGAFTVWFARDEQTDPGPIETIAVEWGPDAPTGVGPRTEDGDVGLGSTRDEVRAVYPQAEELSSGMDGRVFLWVSDDDPEDGALFFEYLEGQDAAQSVVLTREDEPPYEVCA</sequence>
<feature type="chain" id="PRO_5046534324" evidence="2">
    <location>
        <begin position="32"/>
        <end position="228"/>
    </location>
</feature>
<reference evidence="4" key="1">
    <citation type="journal article" date="2019" name="Int. J. Syst. Evol. Microbiol.">
        <title>The Global Catalogue of Microorganisms (GCM) 10K type strain sequencing project: providing services to taxonomists for standard genome sequencing and annotation.</title>
        <authorList>
            <consortium name="The Broad Institute Genomics Platform"/>
            <consortium name="The Broad Institute Genome Sequencing Center for Infectious Disease"/>
            <person name="Wu L."/>
            <person name="Ma J."/>
        </authorList>
    </citation>
    <scope>NUCLEOTIDE SEQUENCE [LARGE SCALE GENOMIC DNA]</scope>
    <source>
        <strain evidence="4">JCM 16546</strain>
    </source>
</reference>
<gene>
    <name evidence="3" type="ORF">GCM10022202_00340</name>
</gene>
<keyword evidence="4" id="KW-1185">Reference proteome</keyword>
<keyword evidence="2" id="KW-0732">Signal</keyword>
<name>A0ABP7B1I0_9MICO</name>
<evidence type="ECO:0000256" key="2">
    <source>
        <dbReference type="SAM" id="SignalP"/>
    </source>
</evidence>
<feature type="region of interest" description="Disordered" evidence="1">
    <location>
        <begin position="30"/>
        <end position="70"/>
    </location>
</feature>
<feature type="compositionally biased region" description="Low complexity" evidence="1">
    <location>
        <begin position="40"/>
        <end position="62"/>
    </location>
</feature>
<comment type="caution">
    <text evidence="3">The sequence shown here is derived from an EMBL/GenBank/DDBJ whole genome shotgun (WGS) entry which is preliminary data.</text>
</comment>
<evidence type="ECO:0000313" key="3">
    <source>
        <dbReference type="EMBL" id="GAA3645046.1"/>
    </source>
</evidence>
<organism evidence="3 4">
    <name type="scientific">Microbacterium marinilacus</name>
    <dbReference type="NCBI Taxonomy" id="415209"/>
    <lineage>
        <taxon>Bacteria</taxon>
        <taxon>Bacillati</taxon>
        <taxon>Actinomycetota</taxon>
        <taxon>Actinomycetes</taxon>
        <taxon>Micrococcales</taxon>
        <taxon>Microbacteriaceae</taxon>
        <taxon>Microbacterium</taxon>
    </lineage>
</organism>
<protein>
    <submittedName>
        <fullName evidence="3">Uncharacterized protein</fullName>
    </submittedName>
</protein>